<evidence type="ECO:0000256" key="1">
    <source>
        <dbReference type="ARBA" id="ARBA00093462"/>
    </source>
</evidence>
<dbReference type="Proteomes" id="UP000621436">
    <property type="component" value="Unassembled WGS sequence"/>
</dbReference>
<protein>
    <submittedName>
        <fullName evidence="4">DnaD domain protein</fullName>
    </submittedName>
</protein>
<dbReference type="RefSeq" id="WP_270452109.1">
    <property type="nucleotide sequence ID" value="NZ_JADPIE010000001.1"/>
</dbReference>
<proteinExistence type="inferred from homology"/>
<keyword evidence="5" id="KW-1185">Reference proteome</keyword>
<name>A0A931F546_9FIRM</name>
<evidence type="ECO:0000313" key="4">
    <source>
        <dbReference type="EMBL" id="MBF8435490.1"/>
    </source>
</evidence>
<gene>
    <name evidence="4" type="ORF">I0Q91_00230</name>
</gene>
<comment type="similarity">
    <text evidence="1">Belongs to the DnaB/DnaD family.</text>
</comment>
<dbReference type="InterPro" id="IPR006343">
    <property type="entry name" value="DnaB/C_C"/>
</dbReference>
<comment type="caution">
    <text evidence="4">The sequence shown here is derived from an EMBL/GenBank/DDBJ whole genome shotgun (WGS) entry which is preliminary data.</text>
</comment>
<dbReference type="NCBIfam" id="TIGR01446">
    <property type="entry name" value="DnaD_dom"/>
    <property type="match status" value="1"/>
</dbReference>
<reference evidence="4" key="1">
    <citation type="submission" date="2020-11" db="EMBL/GenBank/DDBJ databases">
        <title>Halonatronomonas betainensis gen. nov., sp. nov. a novel haloalkaliphilic representative of the family Halanaerobiacae capable of betaine degradation.</title>
        <authorList>
            <person name="Boltyanskaya Y."/>
            <person name="Kevbrin V."/>
            <person name="Detkova E."/>
            <person name="Grouzdev D.S."/>
            <person name="Koziaeva V."/>
            <person name="Zhilina T."/>
        </authorList>
    </citation>
    <scope>NUCLEOTIDE SEQUENCE</scope>
    <source>
        <strain evidence="4">Z-7014</strain>
    </source>
</reference>
<dbReference type="Gene3D" id="1.10.10.630">
    <property type="entry name" value="DnaD domain-like"/>
    <property type="match status" value="1"/>
</dbReference>
<dbReference type="PANTHER" id="PTHR37293">
    <property type="entry name" value="PHAGE REPLICATION PROTEIN-RELATED"/>
    <property type="match status" value="1"/>
</dbReference>
<dbReference type="AlphaFoldDB" id="A0A931F546"/>
<feature type="region of interest" description="Disordered" evidence="2">
    <location>
        <begin position="251"/>
        <end position="276"/>
    </location>
</feature>
<accession>A0A931F546</accession>
<feature type="domain" description="DnaB/C C-terminal" evidence="3">
    <location>
        <begin position="173"/>
        <end position="240"/>
    </location>
</feature>
<dbReference type="PANTHER" id="PTHR37293:SF5">
    <property type="entry name" value="DNA REPLICATION PROTEIN"/>
    <property type="match status" value="1"/>
</dbReference>
<evidence type="ECO:0000313" key="5">
    <source>
        <dbReference type="Proteomes" id="UP000621436"/>
    </source>
</evidence>
<dbReference type="EMBL" id="JADPIE010000001">
    <property type="protein sequence ID" value="MBF8435490.1"/>
    <property type="molecule type" value="Genomic_DNA"/>
</dbReference>
<organism evidence="4 5">
    <name type="scientific">Halonatronomonas betaini</name>
    <dbReference type="NCBI Taxonomy" id="2778430"/>
    <lineage>
        <taxon>Bacteria</taxon>
        <taxon>Bacillati</taxon>
        <taxon>Bacillota</taxon>
        <taxon>Clostridia</taxon>
        <taxon>Halanaerobiales</taxon>
        <taxon>Halarsenatibacteraceae</taxon>
        <taxon>Halonatronomonas</taxon>
    </lineage>
</organism>
<dbReference type="InterPro" id="IPR034829">
    <property type="entry name" value="DnaD-like_sf"/>
</dbReference>
<sequence>MENQNKKFGWIKLYRSIMNHWIWDVREAFCKRAAFVDLLMLVNKEDKEIEFGNKLIIVKRGERITSLKFLSERWGWSTTKLNNFLKLLEKDKIISLKKDSRKTLIKVCNYEDYQVYISSEKNEEKTNKKRQKNTEKMEENTNKNLKNLRTSEVVGGDLPVQPPNQPDEISLKFNEIFGFPLTPTYLQAIQGYLDKGLTKDMIVLAIEQTGFHGSKNFAYLKGILNNWHNTGIRTVEEAREMIAKHEKNNVIQFNKRKGGKSNGQRNISGDNGKDKKTANEYGKYF</sequence>
<dbReference type="InterPro" id="IPR053162">
    <property type="entry name" value="DnaD"/>
</dbReference>
<evidence type="ECO:0000256" key="2">
    <source>
        <dbReference type="SAM" id="MobiDB-lite"/>
    </source>
</evidence>
<dbReference type="Pfam" id="PF07261">
    <property type="entry name" value="DnaB_2"/>
    <property type="match status" value="1"/>
</dbReference>
<evidence type="ECO:0000259" key="3">
    <source>
        <dbReference type="Pfam" id="PF07261"/>
    </source>
</evidence>
<dbReference type="SUPFAM" id="SSF158499">
    <property type="entry name" value="DnaD domain-like"/>
    <property type="match status" value="1"/>
</dbReference>